<gene>
    <name evidence="2" type="ORF">DERF_010830</name>
</gene>
<accession>A0A922HV19</accession>
<evidence type="ECO:0000256" key="1">
    <source>
        <dbReference type="SAM" id="MobiDB-lite"/>
    </source>
</evidence>
<keyword evidence="3" id="KW-1185">Reference proteome</keyword>
<dbReference type="Proteomes" id="UP000790347">
    <property type="component" value="Unassembled WGS sequence"/>
</dbReference>
<organism evidence="2 3">
    <name type="scientific">Dermatophagoides farinae</name>
    <name type="common">American house dust mite</name>
    <dbReference type="NCBI Taxonomy" id="6954"/>
    <lineage>
        <taxon>Eukaryota</taxon>
        <taxon>Metazoa</taxon>
        <taxon>Ecdysozoa</taxon>
        <taxon>Arthropoda</taxon>
        <taxon>Chelicerata</taxon>
        <taxon>Arachnida</taxon>
        <taxon>Acari</taxon>
        <taxon>Acariformes</taxon>
        <taxon>Sarcoptiformes</taxon>
        <taxon>Astigmata</taxon>
        <taxon>Psoroptidia</taxon>
        <taxon>Analgoidea</taxon>
        <taxon>Pyroglyphidae</taxon>
        <taxon>Dermatophagoidinae</taxon>
        <taxon>Dermatophagoides</taxon>
    </lineage>
</organism>
<reference evidence="2" key="2">
    <citation type="journal article" date="2022" name="Res Sq">
        <title>Comparative Genomics Reveals Insights into the Divergent Evolution of Astigmatic Mites and Household Pest Adaptations.</title>
        <authorList>
            <person name="Xiong Q."/>
            <person name="Wan A.T.-Y."/>
            <person name="Liu X.-Y."/>
            <person name="Fung C.S.-H."/>
            <person name="Xiao X."/>
            <person name="Malainual N."/>
            <person name="Hou J."/>
            <person name="Wang L."/>
            <person name="Wang M."/>
            <person name="Yang K."/>
            <person name="Cui Y."/>
            <person name="Leung E."/>
            <person name="Nong W."/>
            <person name="Shin S.-K."/>
            <person name="Au S."/>
            <person name="Jeong K.Y."/>
            <person name="Chew F.T."/>
            <person name="Hui J."/>
            <person name="Leung T.F."/>
            <person name="Tungtrongchitr A."/>
            <person name="Zhong N."/>
            <person name="Liu Z."/>
            <person name="Tsui S."/>
        </authorList>
    </citation>
    <scope>NUCLEOTIDE SEQUENCE</scope>
    <source>
        <strain evidence="2">Derf</strain>
        <tissue evidence="2">Whole organism</tissue>
    </source>
</reference>
<dbReference type="AlphaFoldDB" id="A0A922HV19"/>
<feature type="region of interest" description="Disordered" evidence="1">
    <location>
        <begin position="1"/>
        <end position="20"/>
    </location>
</feature>
<comment type="caution">
    <text evidence="2">The sequence shown here is derived from an EMBL/GenBank/DDBJ whole genome shotgun (WGS) entry which is preliminary data.</text>
</comment>
<reference evidence="2" key="1">
    <citation type="submission" date="2013-05" db="EMBL/GenBank/DDBJ databases">
        <authorList>
            <person name="Yim A.K.Y."/>
            <person name="Chan T.F."/>
            <person name="Ji K.M."/>
            <person name="Liu X.Y."/>
            <person name="Zhou J.W."/>
            <person name="Li R.Q."/>
            <person name="Yang K.Y."/>
            <person name="Li J."/>
            <person name="Li M."/>
            <person name="Law P.T.W."/>
            <person name="Wu Y.L."/>
            <person name="Cai Z.L."/>
            <person name="Qin H."/>
            <person name="Bao Y."/>
            <person name="Leung R.K.K."/>
            <person name="Ng P.K.S."/>
            <person name="Zou J."/>
            <person name="Zhong X.J."/>
            <person name="Ran P.X."/>
            <person name="Zhong N.S."/>
            <person name="Liu Z.G."/>
            <person name="Tsui S.K.W."/>
        </authorList>
    </citation>
    <scope>NUCLEOTIDE SEQUENCE</scope>
    <source>
        <strain evidence="2">Derf</strain>
        <tissue evidence="2">Whole organism</tissue>
    </source>
</reference>
<evidence type="ECO:0000313" key="3">
    <source>
        <dbReference type="Proteomes" id="UP000790347"/>
    </source>
</evidence>
<protein>
    <submittedName>
        <fullName evidence="2">Uncharacterized protein</fullName>
    </submittedName>
</protein>
<sequence length="413" mass="48783">MITNSLEAKNSTQNHNKNSCGENRKIHIDLIVQQFLMFGPNGRKFPETMSQLPKFCRESSDLLEEIRDYFEQCENEYNRDLAKIVLYSLRRMIRIFCHRKQNKRPSRKLKRLIAASSCVNRYRLEFTCLDRYTERSWPLIGAQIDTMQCMDDFNDSRECLHNDRDLFHEFVEQIFSNVINVFCVGENSLDSLDHCQLGSNYHQSYGYAKRNETNKNCNDERKLQTDLIVQYFITFGKNGRSFPETFTQLNDFCDESKQSLEKIEKYYLECESKYNQDLSKIGVYSLRHIIRTLLAVAPCLNRYNLNFKCLDRYAERSWPLVKAPIDAMECLDRFITDIDCIRHERQLLTEFVDDMFLNMINALCIGDNAADSDRCERLKSTRPKFKNSTEEKSVHKFKSFLMASFEILNSIQE</sequence>
<dbReference type="EMBL" id="ASGP02000005">
    <property type="protein sequence ID" value="KAH9506083.1"/>
    <property type="molecule type" value="Genomic_DNA"/>
</dbReference>
<name>A0A922HV19_DERFA</name>
<evidence type="ECO:0000313" key="2">
    <source>
        <dbReference type="EMBL" id="KAH9506083.1"/>
    </source>
</evidence>
<proteinExistence type="predicted"/>